<dbReference type="GO" id="GO:0033819">
    <property type="term" value="F:lipoyl(octanoyl) transferase activity"/>
    <property type="evidence" value="ECO:0007669"/>
    <property type="project" value="UniProtKB-EC"/>
</dbReference>
<evidence type="ECO:0000256" key="2">
    <source>
        <dbReference type="ARBA" id="ARBA00022490"/>
    </source>
</evidence>
<sequence length="278" mass="29258">MDAALHRSRGDARGIPCCGDGGWPISVPAGGWPGATGGPGGRTLATVTRSIRSSPAPIDVRQLGSIDYLEAWRLQRELADARVAGGPDTLLLLEHPPVYTAGRRTEPHERPVDDASVVDTDRGGKITWHGPGQLVGYPIIGLTEPLDVVNYVRRLEEALIEVCSELGLDTGRIDGRSGVWRPAGGGRPARKVAAIGVRVSRATTLHGFALNCDCDLGAFARIVPCGISDAGVTSLSAELGRRVGVDEVRYLVADAVCAVLDGVLPVRDHDATRVASTL</sequence>
<evidence type="ECO:0000313" key="8">
    <source>
        <dbReference type="EMBL" id="GFG75515.1"/>
    </source>
</evidence>
<organism evidence="8 9">
    <name type="scientific">Mycobacterium botniense</name>
    <dbReference type="NCBI Taxonomy" id="84962"/>
    <lineage>
        <taxon>Bacteria</taxon>
        <taxon>Bacillati</taxon>
        <taxon>Actinomycetota</taxon>
        <taxon>Actinomycetes</taxon>
        <taxon>Mycobacteriales</taxon>
        <taxon>Mycobacteriaceae</taxon>
        <taxon>Mycobacterium</taxon>
    </lineage>
</organism>
<dbReference type="UniPathway" id="UPA00538">
    <property type="reaction ID" value="UER00592"/>
</dbReference>
<comment type="pathway">
    <text evidence="1 6">Protein modification; protein lipoylation via endogenous pathway; protein N(6)-(lipoyl)lysine from octanoyl-[acyl-carrier-protein]: step 1/2.</text>
</comment>
<feature type="active site" description="Acyl-thioester intermediate" evidence="6">
    <location>
        <position position="225"/>
    </location>
</feature>
<proteinExistence type="inferred from homology"/>
<feature type="domain" description="BPL/LPL catalytic" evidence="7">
    <location>
        <begin position="84"/>
        <end position="264"/>
    </location>
</feature>
<dbReference type="GO" id="GO:0009249">
    <property type="term" value="P:protein lipoylation"/>
    <property type="evidence" value="ECO:0007669"/>
    <property type="project" value="InterPro"/>
</dbReference>
<keyword evidence="9" id="KW-1185">Reference proteome</keyword>
<dbReference type="EC" id="2.3.1.181" evidence="6"/>
<dbReference type="InterPro" id="IPR004143">
    <property type="entry name" value="BPL_LPL_catalytic"/>
</dbReference>
<dbReference type="Proteomes" id="UP000465361">
    <property type="component" value="Unassembled WGS sequence"/>
</dbReference>
<evidence type="ECO:0000256" key="5">
    <source>
        <dbReference type="ARBA" id="ARBA00024732"/>
    </source>
</evidence>
<dbReference type="PANTHER" id="PTHR10993">
    <property type="entry name" value="OCTANOYLTRANSFERASE"/>
    <property type="match status" value="1"/>
</dbReference>
<dbReference type="InterPro" id="IPR020605">
    <property type="entry name" value="Octanoyltransferase_CS"/>
</dbReference>
<comment type="catalytic activity">
    <reaction evidence="6">
        <text>octanoyl-[ACP] + L-lysyl-[protein] = N(6)-octanoyl-L-lysyl-[protein] + holo-[ACP] + H(+)</text>
        <dbReference type="Rhea" id="RHEA:17665"/>
        <dbReference type="Rhea" id="RHEA-COMP:9636"/>
        <dbReference type="Rhea" id="RHEA-COMP:9685"/>
        <dbReference type="Rhea" id="RHEA-COMP:9752"/>
        <dbReference type="Rhea" id="RHEA-COMP:9928"/>
        <dbReference type="ChEBI" id="CHEBI:15378"/>
        <dbReference type="ChEBI" id="CHEBI:29969"/>
        <dbReference type="ChEBI" id="CHEBI:64479"/>
        <dbReference type="ChEBI" id="CHEBI:78463"/>
        <dbReference type="ChEBI" id="CHEBI:78809"/>
        <dbReference type="EC" id="2.3.1.181"/>
    </reaction>
</comment>
<dbReference type="GO" id="GO:0005737">
    <property type="term" value="C:cytoplasm"/>
    <property type="evidence" value="ECO:0007669"/>
    <property type="project" value="UniProtKB-SubCell"/>
</dbReference>
<feature type="binding site" evidence="6">
    <location>
        <begin position="122"/>
        <end position="129"/>
    </location>
    <ligand>
        <name>substrate</name>
    </ligand>
</feature>
<dbReference type="Gene3D" id="3.30.930.10">
    <property type="entry name" value="Bira Bifunctional Protein, Domain 2"/>
    <property type="match status" value="1"/>
</dbReference>
<evidence type="ECO:0000259" key="7">
    <source>
        <dbReference type="PROSITE" id="PS51733"/>
    </source>
</evidence>
<feature type="binding site" evidence="6">
    <location>
        <begin position="194"/>
        <end position="196"/>
    </location>
    <ligand>
        <name>substrate</name>
    </ligand>
</feature>
<dbReference type="NCBIfam" id="TIGR00214">
    <property type="entry name" value="lipB"/>
    <property type="match status" value="1"/>
</dbReference>
<dbReference type="SUPFAM" id="SSF55681">
    <property type="entry name" value="Class II aaRS and biotin synthetases"/>
    <property type="match status" value="1"/>
</dbReference>
<dbReference type="AlphaFoldDB" id="A0A7I9Y0C0"/>
<keyword evidence="4 6" id="KW-0012">Acyltransferase</keyword>
<keyword evidence="3 6" id="KW-0808">Transferase</keyword>
<dbReference type="InterPro" id="IPR045864">
    <property type="entry name" value="aa-tRNA-synth_II/BPL/LPL"/>
</dbReference>
<comment type="caution">
    <text evidence="8">The sequence shown here is derived from an EMBL/GenBank/DDBJ whole genome shotgun (WGS) entry which is preliminary data.</text>
</comment>
<feature type="binding site" evidence="6">
    <location>
        <begin position="207"/>
        <end position="209"/>
    </location>
    <ligand>
        <name>substrate</name>
    </ligand>
</feature>
<evidence type="ECO:0000256" key="3">
    <source>
        <dbReference type="ARBA" id="ARBA00022679"/>
    </source>
</evidence>
<dbReference type="PROSITE" id="PS51733">
    <property type="entry name" value="BPL_LPL_CATALYTIC"/>
    <property type="match status" value="1"/>
</dbReference>
<dbReference type="Pfam" id="PF21948">
    <property type="entry name" value="LplA-B_cat"/>
    <property type="match status" value="1"/>
</dbReference>
<evidence type="ECO:0000256" key="1">
    <source>
        <dbReference type="ARBA" id="ARBA00004821"/>
    </source>
</evidence>
<reference evidence="8 9" key="1">
    <citation type="journal article" date="2019" name="Emerg. Microbes Infect.">
        <title>Comprehensive subspecies identification of 175 nontuberculous mycobacteria species based on 7547 genomic profiles.</title>
        <authorList>
            <person name="Matsumoto Y."/>
            <person name="Kinjo T."/>
            <person name="Motooka D."/>
            <person name="Nabeya D."/>
            <person name="Jung N."/>
            <person name="Uechi K."/>
            <person name="Horii T."/>
            <person name="Iida T."/>
            <person name="Fujita J."/>
            <person name="Nakamura S."/>
        </authorList>
    </citation>
    <scope>NUCLEOTIDE SEQUENCE [LARGE SCALE GENOMIC DNA]</scope>
    <source>
        <strain evidence="8 9">JCM 17322</strain>
    </source>
</reference>
<dbReference type="HAMAP" id="MF_00013">
    <property type="entry name" value="LipB"/>
    <property type="match status" value="1"/>
</dbReference>
<name>A0A7I9Y0C0_9MYCO</name>
<dbReference type="CDD" id="cd16444">
    <property type="entry name" value="LipB"/>
    <property type="match status" value="1"/>
</dbReference>
<accession>A0A7I9Y0C0</accession>
<comment type="function">
    <text evidence="5 6">Catalyzes the transfer of endogenously produced octanoic acid from octanoyl-acyl-carrier-protein onto the lipoyl domains of lipoate-dependent enzymes. Lipoyl-ACP can also act as a substrate although octanoyl-ACP is likely to be the physiological substrate.</text>
</comment>
<comment type="subcellular location">
    <subcellularLocation>
        <location evidence="6">Cytoplasm</location>
    </subcellularLocation>
</comment>
<feature type="site" description="Lowers pKa of active site Cys" evidence="6">
    <location>
        <position position="191"/>
    </location>
</feature>
<evidence type="ECO:0000256" key="4">
    <source>
        <dbReference type="ARBA" id="ARBA00023315"/>
    </source>
</evidence>
<dbReference type="PANTHER" id="PTHR10993:SF7">
    <property type="entry name" value="LIPOYLTRANSFERASE 2, MITOCHONDRIAL-RELATED"/>
    <property type="match status" value="1"/>
</dbReference>
<dbReference type="EMBL" id="BLKW01000004">
    <property type="protein sequence ID" value="GFG75515.1"/>
    <property type="molecule type" value="Genomic_DNA"/>
</dbReference>
<dbReference type="PROSITE" id="PS01313">
    <property type="entry name" value="LIPB"/>
    <property type="match status" value="1"/>
</dbReference>
<gene>
    <name evidence="6 8" type="primary">lipB</name>
    <name evidence="8" type="ORF">MBOT_28800</name>
</gene>
<evidence type="ECO:0000256" key="6">
    <source>
        <dbReference type="HAMAP-Rule" id="MF_00013"/>
    </source>
</evidence>
<dbReference type="FunFam" id="3.30.930.10:FF:000035">
    <property type="entry name" value="Putative lipoyltransferase 2, mitochondrial"/>
    <property type="match status" value="1"/>
</dbReference>
<evidence type="ECO:0000313" key="9">
    <source>
        <dbReference type="Proteomes" id="UP000465361"/>
    </source>
</evidence>
<dbReference type="NCBIfam" id="NF010925">
    <property type="entry name" value="PRK14345.1"/>
    <property type="match status" value="1"/>
</dbReference>
<protein>
    <recommendedName>
        <fullName evidence="6">Octanoyltransferase</fullName>
        <ecNumber evidence="6">2.3.1.181</ecNumber>
    </recommendedName>
    <alternativeName>
        <fullName evidence="6">Lipoate-protein ligase B</fullName>
    </alternativeName>
    <alternativeName>
        <fullName evidence="6">Lipoyl/octanoyl transferase</fullName>
    </alternativeName>
    <alternativeName>
        <fullName evidence="6">Octanoyl-[acyl-carrier-protein]-protein N-octanoyltransferase</fullName>
    </alternativeName>
</protein>
<dbReference type="InterPro" id="IPR000544">
    <property type="entry name" value="Octanoyltransferase"/>
</dbReference>
<comment type="similarity">
    <text evidence="6">Belongs to the LipB family.</text>
</comment>
<keyword evidence="2 6" id="KW-0963">Cytoplasm</keyword>
<comment type="miscellaneous">
    <text evidence="6">In the reaction, the free carboxyl group of octanoic acid is attached via an amide linkage to the epsilon-amino group of a specific lysine residue of lipoyl domains of lipoate-dependent enzymes.</text>
</comment>